<evidence type="ECO:0008006" key="4">
    <source>
        <dbReference type="Google" id="ProtNLM"/>
    </source>
</evidence>
<evidence type="ECO:0000313" key="3">
    <source>
        <dbReference type="Proteomes" id="UP000783390"/>
    </source>
</evidence>
<feature type="chain" id="PRO_5045323786" description="DUF5105 domain-containing protein" evidence="1">
    <location>
        <begin position="19"/>
        <end position="194"/>
    </location>
</feature>
<protein>
    <recommendedName>
        <fullName evidence="4">DUF5105 domain-containing protein</fullName>
    </recommendedName>
</protein>
<keyword evidence="3" id="KW-1185">Reference proteome</keyword>
<dbReference type="EMBL" id="JAGGJZ010000006">
    <property type="protein sequence ID" value="MBP1890324.1"/>
    <property type="molecule type" value="Genomic_DNA"/>
</dbReference>
<sequence>MKKIILPLIAIFMMVSLVGCGSKTKAENSVKDFFNSYEKMDLNKADEYVEDGGLLKKSILKFESYNQNRQEALKYWSGKISYKILSSKEDGKEVDVETEVTALNGTYIYNNYMQDVQSLNFNENALNGNGLNGDDIGNNFDKAFISALENQSTPMITTKVVIKLKNEDGKWKIQNDKEVLQAILGGLNPEQILD</sequence>
<keyword evidence="1" id="KW-0732">Signal</keyword>
<reference evidence="2 3" key="1">
    <citation type="submission" date="2021-03" db="EMBL/GenBank/DDBJ databases">
        <title>Genomic Encyclopedia of Type Strains, Phase IV (KMG-IV): sequencing the most valuable type-strain genomes for metagenomic binning, comparative biology and taxonomic classification.</title>
        <authorList>
            <person name="Goeker M."/>
        </authorList>
    </citation>
    <scope>NUCLEOTIDE SEQUENCE [LARGE SCALE GENOMIC DNA]</scope>
    <source>
        <strain evidence="2 3">DSM 3984</strain>
    </source>
</reference>
<gene>
    <name evidence="2" type="ORF">J2Z53_001919</name>
</gene>
<accession>A0ABS4F265</accession>
<feature type="signal peptide" evidence="1">
    <location>
        <begin position="1"/>
        <end position="18"/>
    </location>
</feature>
<dbReference type="PROSITE" id="PS51257">
    <property type="entry name" value="PROKAR_LIPOPROTEIN"/>
    <property type="match status" value="1"/>
</dbReference>
<organism evidence="2 3">
    <name type="scientific">Clostridium moniliforme</name>
    <dbReference type="NCBI Taxonomy" id="39489"/>
    <lineage>
        <taxon>Bacteria</taxon>
        <taxon>Bacillati</taxon>
        <taxon>Bacillota</taxon>
        <taxon>Clostridia</taxon>
        <taxon>Eubacteriales</taxon>
        <taxon>Clostridiaceae</taxon>
        <taxon>Clostridium</taxon>
    </lineage>
</organism>
<name>A0ABS4F265_9CLOT</name>
<evidence type="ECO:0000313" key="2">
    <source>
        <dbReference type="EMBL" id="MBP1890324.1"/>
    </source>
</evidence>
<evidence type="ECO:0000256" key="1">
    <source>
        <dbReference type="SAM" id="SignalP"/>
    </source>
</evidence>
<comment type="caution">
    <text evidence="2">The sequence shown here is derived from an EMBL/GenBank/DDBJ whole genome shotgun (WGS) entry which is preliminary data.</text>
</comment>
<dbReference type="RefSeq" id="WP_209797247.1">
    <property type="nucleotide sequence ID" value="NZ_JAGGJZ010000006.1"/>
</dbReference>
<dbReference type="Proteomes" id="UP000783390">
    <property type="component" value="Unassembled WGS sequence"/>
</dbReference>
<proteinExistence type="predicted"/>